<keyword evidence="9" id="KW-0902">Two-component regulatory system</keyword>
<evidence type="ECO:0000256" key="10">
    <source>
        <dbReference type="ARBA" id="ARBA00023136"/>
    </source>
</evidence>
<evidence type="ECO:0000256" key="7">
    <source>
        <dbReference type="ARBA" id="ARBA00022777"/>
    </source>
</evidence>
<accession>A0A6M0H5Q4</accession>
<keyword evidence="5" id="KW-0808">Transferase</keyword>
<dbReference type="AlphaFoldDB" id="A0A6M0H5Q4"/>
<dbReference type="PANTHER" id="PTHR45453:SF2">
    <property type="entry name" value="HISTIDINE KINASE"/>
    <property type="match status" value="1"/>
</dbReference>
<dbReference type="GO" id="GO:0000155">
    <property type="term" value="F:phosphorelay sensor kinase activity"/>
    <property type="evidence" value="ECO:0007669"/>
    <property type="project" value="TreeGrafter"/>
</dbReference>
<dbReference type="GO" id="GO:0005886">
    <property type="term" value="C:plasma membrane"/>
    <property type="evidence" value="ECO:0007669"/>
    <property type="project" value="UniProtKB-SubCell"/>
</dbReference>
<dbReference type="PROSITE" id="PS50109">
    <property type="entry name" value="HIS_KIN"/>
    <property type="match status" value="1"/>
</dbReference>
<keyword evidence="8 11" id="KW-1133">Transmembrane helix</keyword>
<sequence length="270" mass="31969">MKLFIKDNLGFVLVYLFSFVLIFGCDLIFDGLNTVNNKMYFVILNMFIVLIYMVCRYFKNKKFYKGLSKSYVNFEELVSEFGDSYLGQELNRISNEMYGFYQGEVYNQIKRQKEQLDFMNQWVHHMKTPISVIKLYMQEYEREEFILDIKSEVDKLERGLKLALYNARIEDFKNDFSIKQFPAEIPIKNAINTLKSYFIKNKIFPKTRIEEGLIINSDKKWIEFILEQILINSIKYSQGKGKSVEVIAEKENDRVKIQVIDEGIGISKVI</sequence>
<dbReference type="Gene3D" id="3.30.565.10">
    <property type="entry name" value="Histidine kinase-like ATPase, C-terminal domain"/>
    <property type="match status" value="1"/>
</dbReference>
<evidence type="ECO:0000256" key="3">
    <source>
        <dbReference type="ARBA" id="ARBA00012438"/>
    </source>
</evidence>
<evidence type="ECO:0000256" key="11">
    <source>
        <dbReference type="SAM" id="Phobius"/>
    </source>
</evidence>
<evidence type="ECO:0000256" key="5">
    <source>
        <dbReference type="ARBA" id="ARBA00022679"/>
    </source>
</evidence>
<evidence type="ECO:0000256" key="9">
    <source>
        <dbReference type="ARBA" id="ARBA00023012"/>
    </source>
</evidence>
<organism evidence="13 14">
    <name type="scientific">Clostridium senegalense</name>
    <dbReference type="NCBI Taxonomy" id="1465809"/>
    <lineage>
        <taxon>Bacteria</taxon>
        <taxon>Bacillati</taxon>
        <taxon>Bacillota</taxon>
        <taxon>Clostridia</taxon>
        <taxon>Eubacteriales</taxon>
        <taxon>Clostridiaceae</taxon>
        <taxon>Clostridium</taxon>
    </lineage>
</organism>
<keyword evidence="10 11" id="KW-0472">Membrane</keyword>
<evidence type="ECO:0000256" key="1">
    <source>
        <dbReference type="ARBA" id="ARBA00000085"/>
    </source>
</evidence>
<keyword evidence="6 11" id="KW-0812">Transmembrane</keyword>
<evidence type="ECO:0000313" key="14">
    <source>
        <dbReference type="Proteomes" id="UP000481872"/>
    </source>
</evidence>
<dbReference type="GO" id="GO:0016036">
    <property type="term" value="P:cellular response to phosphate starvation"/>
    <property type="evidence" value="ECO:0007669"/>
    <property type="project" value="TreeGrafter"/>
</dbReference>
<dbReference type="InterPro" id="IPR050351">
    <property type="entry name" value="BphY/WalK/GraS-like"/>
</dbReference>
<evidence type="ECO:0000256" key="4">
    <source>
        <dbReference type="ARBA" id="ARBA00022475"/>
    </source>
</evidence>
<name>A0A6M0H5Q4_9CLOT</name>
<protein>
    <recommendedName>
        <fullName evidence="3">histidine kinase</fullName>
        <ecNumber evidence="3">2.7.13.3</ecNumber>
    </recommendedName>
</protein>
<dbReference type="InterPro" id="IPR005467">
    <property type="entry name" value="His_kinase_dom"/>
</dbReference>
<keyword evidence="14" id="KW-1185">Reference proteome</keyword>
<feature type="domain" description="Histidine kinase" evidence="12">
    <location>
        <begin position="121"/>
        <end position="270"/>
    </location>
</feature>
<dbReference type="InterPro" id="IPR036890">
    <property type="entry name" value="HATPase_C_sf"/>
</dbReference>
<keyword evidence="4" id="KW-1003">Cell membrane</keyword>
<comment type="subcellular location">
    <subcellularLocation>
        <location evidence="2">Cell membrane</location>
        <topology evidence="2">Multi-pass membrane protein</topology>
    </subcellularLocation>
</comment>
<dbReference type="EMBL" id="JAAGPU010000031">
    <property type="protein sequence ID" value="NEU06046.1"/>
    <property type="molecule type" value="Genomic_DNA"/>
</dbReference>
<comment type="catalytic activity">
    <reaction evidence="1">
        <text>ATP + protein L-histidine = ADP + protein N-phospho-L-histidine.</text>
        <dbReference type="EC" id="2.7.13.3"/>
    </reaction>
</comment>
<evidence type="ECO:0000256" key="2">
    <source>
        <dbReference type="ARBA" id="ARBA00004651"/>
    </source>
</evidence>
<dbReference type="EC" id="2.7.13.3" evidence="3"/>
<proteinExistence type="predicted"/>
<gene>
    <name evidence="13" type="ORF">G3M99_14515</name>
</gene>
<evidence type="ECO:0000256" key="8">
    <source>
        <dbReference type="ARBA" id="ARBA00022989"/>
    </source>
</evidence>
<dbReference type="PROSITE" id="PS51257">
    <property type="entry name" value="PROKAR_LIPOPROTEIN"/>
    <property type="match status" value="1"/>
</dbReference>
<dbReference type="PANTHER" id="PTHR45453">
    <property type="entry name" value="PHOSPHATE REGULON SENSOR PROTEIN PHOR"/>
    <property type="match status" value="1"/>
</dbReference>
<reference evidence="13 14" key="1">
    <citation type="submission" date="2020-02" db="EMBL/GenBank/DDBJ databases">
        <title>Genome assembly of a novel Clostridium senegalense strain.</title>
        <authorList>
            <person name="Gupta T.B."/>
            <person name="Jauregui R."/>
            <person name="Maclean P."/>
            <person name="Nawarathana A."/>
            <person name="Brightwell G."/>
        </authorList>
    </citation>
    <scope>NUCLEOTIDE SEQUENCE [LARGE SCALE GENOMIC DNA]</scope>
    <source>
        <strain evidence="13 14">AGRFS4</strain>
    </source>
</reference>
<feature type="transmembrane region" description="Helical" evidence="11">
    <location>
        <begin position="39"/>
        <end position="58"/>
    </location>
</feature>
<dbReference type="Proteomes" id="UP000481872">
    <property type="component" value="Unassembled WGS sequence"/>
</dbReference>
<evidence type="ECO:0000313" key="13">
    <source>
        <dbReference type="EMBL" id="NEU06046.1"/>
    </source>
</evidence>
<dbReference type="RefSeq" id="WP_199870607.1">
    <property type="nucleotide sequence ID" value="NZ_JAAGPU010000031.1"/>
</dbReference>
<evidence type="ECO:0000256" key="6">
    <source>
        <dbReference type="ARBA" id="ARBA00022692"/>
    </source>
</evidence>
<dbReference type="GO" id="GO:0004721">
    <property type="term" value="F:phosphoprotein phosphatase activity"/>
    <property type="evidence" value="ECO:0007669"/>
    <property type="project" value="TreeGrafter"/>
</dbReference>
<keyword evidence="7 13" id="KW-0418">Kinase</keyword>
<dbReference type="SUPFAM" id="SSF55874">
    <property type="entry name" value="ATPase domain of HSP90 chaperone/DNA topoisomerase II/histidine kinase"/>
    <property type="match status" value="1"/>
</dbReference>
<feature type="transmembrane region" description="Helical" evidence="11">
    <location>
        <begin position="12"/>
        <end position="33"/>
    </location>
</feature>
<comment type="caution">
    <text evidence="13">The sequence shown here is derived from an EMBL/GenBank/DDBJ whole genome shotgun (WGS) entry which is preliminary data.</text>
</comment>
<evidence type="ECO:0000259" key="12">
    <source>
        <dbReference type="PROSITE" id="PS50109"/>
    </source>
</evidence>